<feature type="region of interest" description="Disordered" evidence="1">
    <location>
        <begin position="59"/>
        <end position="98"/>
    </location>
</feature>
<name>A0A195CWN3_9HYME</name>
<keyword evidence="3" id="KW-1185">Reference proteome</keyword>
<evidence type="ECO:0000313" key="3">
    <source>
        <dbReference type="Proteomes" id="UP000078542"/>
    </source>
</evidence>
<accession>A0A195CWN3</accession>
<evidence type="ECO:0000313" key="2">
    <source>
        <dbReference type="EMBL" id="KYN05045.1"/>
    </source>
</evidence>
<evidence type="ECO:0000256" key="1">
    <source>
        <dbReference type="SAM" id="MobiDB-lite"/>
    </source>
</evidence>
<proteinExistence type="predicted"/>
<dbReference type="EMBL" id="KQ977185">
    <property type="protein sequence ID" value="KYN05045.1"/>
    <property type="molecule type" value="Genomic_DNA"/>
</dbReference>
<feature type="compositionally biased region" description="Gly residues" evidence="1">
    <location>
        <begin position="82"/>
        <end position="98"/>
    </location>
</feature>
<reference evidence="2 3" key="1">
    <citation type="submission" date="2016-03" db="EMBL/GenBank/DDBJ databases">
        <title>Cyphomyrmex costatus WGS genome.</title>
        <authorList>
            <person name="Nygaard S."/>
            <person name="Hu H."/>
            <person name="Boomsma J."/>
            <person name="Zhang G."/>
        </authorList>
    </citation>
    <scope>NUCLEOTIDE SEQUENCE [LARGE SCALE GENOMIC DNA]</scope>
    <source>
        <strain evidence="2">MS0001</strain>
        <tissue evidence="2">Whole body</tissue>
    </source>
</reference>
<sequence>MATRPRLQSLRHPPRSVRRSRDTGRPLSVAANAKSRENFTGTSPQRGLRVLAVNRKYDDCHGGPSPTPQELTRAGHRRVDGRGTGPLGGFRPTGGLGGAEKEIMRPVLRRNVARSARIPSGKRASWPLPVSPKLRAQLSVTRLARALPVAGKSHDYENTFLLLYYSRNPSPSYDASVVRNK</sequence>
<feature type="region of interest" description="Disordered" evidence="1">
    <location>
        <begin position="1"/>
        <end position="44"/>
    </location>
</feature>
<gene>
    <name evidence="2" type="ORF">ALC62_04033</name>
</gene>
<dbReference type="Proteomes" id="UP000078542">
    <property type="component" value="Unassembled WGS sequence"/>
</dbReference>
<dbReference type="AlphaFoldDB" id="A0A195CWN3"/>
<protein>
    <submittedName>
        <fullName evidence="2">Uncharacterized protein</fullName>
    </submittedName>
</protein>
<organism evidence="2 3">
    <name type="scientific">Cyphomyrmex costatus</name>
    <dbReference type="NCBI Taxonomy" id="456900"/>
    <lineage>
        <taxon>Eukaryota</taxon>
        <taxon>Metazoa</taxon>
        <taxon>Ecdysozoa</taxon>
        <taxon>Arthropoda</taxon>
        <taxon>Hexapoda</taxon>
        <taxon>Insecta</taxon>
        <taxon>Pterygota</taxon>
        <taxon>Neoptera</taxon>
        <taxon>Endopterygota</taxon>
        <taxon>Hymenoptera</taxon>
        <taxon>Apocrita</taxon>
        <taxon>Aculeata</taxon>
        <taxon>Formicoidea</taxon>
        <taxon>Formicidae</taxon>
        <taxon>Myrmicinae</taxon>
        <taxon>Cyphomyrmex</taxon>
    </lineage>
</organism>